<proteinExistence type="predicted"/>
<dbReference type="Gene3D" id="3.30.710.10">
    <property type="entry name" value="Potassium Channel Kv1.1, Chain A"/>
    <property type="match status" value="1"/>
</dbReference>
<reference evidence="2" key="1">
    <citation type="journal article" date="2013" name="Genetics">
        <title>The draft genome and transcriptome of Panagrellus redivivus are shaped by the harsh demands of a free-living lifestyle.</title>
        <authorList>
            <person name="Srinivasan J."/>
            <person name="Dillman A.R."/>
            <person name="Macchietto M.G."/>
            <person name="Heikkinen L."/>
            <person name="Lakso M."/>
            <person name="Fracchia K.M."/>
            <person name="Antoshechkin I."/>
            <person name="Mortazavi A."/>
            <person name="Wong G."/>
            <person name="Sternberg P.W."/>
        </authorList>
    </citation>
    <scope>NUCLEOTIDE SEQUENCE [LARGE SCALE GENOMIC DNA]</scope>
    <source>
        <strain evidence="2">MT8872</strain>
    </source>
</reference>
<reference evidence="3" key="2">
    <citation type="submission" date="2020-10" db="UniProtKB">
        <authorList>
            <consortium name="WormBaseParasite"/>
        </authorList>
    </citation>
    <scope>IDENTIFICATION</scope>
</reference>
<accession>A0A7E4WBS3</accession>
<dbReference type="PANTHER" id="PTHR24410:SF23">
    <property type="entry name" value="BTB DOMAIN-CONTAINING PROTEIN-RELATED"/>
    <property type="match status" value="1"/>
</dbReference>
<name>A0A7E4WBS3_PANRE</name>
<dbReference type="InterPro" id="IPR000210">
    <property type="entry name" value="BTB/POZ_dom"/>
</dbReference>
<dbReference type="SMART" id="SM00225">
    <property type="entry name" value="BTB"/>
    <property type="match status" value="1"/>
</dbReference>
<sequence length="292" mass="33375">MDEDNHCTVTIKRNALKQITSGFISSPVKPIPRYANINWALRLYRLADNNCFRPVLWISPNRDQLFLISCYLYLTDGDNGTHCGHRNEVEEYPLLDPISINDIGNDGRITLKAWFQAEGLCASAKAKAPSILGYDVGIRVGNNYVAVSRHLLSMVSPVFQAMFRPDSEETKFGRFEINDFCAKTVQAAVDFINGRRMEFAADEAVDILKFADKYEMKAVSVHFERVVSNGISESSFFDSVKYAWKSEKPELKKRCVDFYRKNLILTLKPEFIRLHWTVCSDIIRMASEFENA</sequence>
<dbReference type="InterPro" id="IPR011333">
    <property type="entry name" value="SKP1/BTB/POZ_sf"/>
</dbReference>
<evidence type="ECO:0000313" key="2">
    <source>
        <dbReference type="Proteomes" id="UP000492821"/>
    </source>
</evidence>
<dbReference type="CDD" id="cd18186">
    <property type="entry name" value="BTB_POZ_ZBTB_KLHL-like"/>
    <property type="match status" value="1"/>
</dbReference>
<dbReference type="SUPFAM" id="SSF54695">
    <property type="entry name" value="POZ domain"/>
    <property type="match status" value="1"/>
</dbReference>
<dbReference type="PROSITE" id="PS50097">
    <property type="entry name" value="BTB"/>
    <property type="match status" value="1"/>
</dbReference>
<dbReference type="InterPro" id="IPR051481">
    <property type="entry name" value="BTB-POZ/Galectin-3-binding"/>
</dbReference>
<evidence type="ECO:0000259" key="1">
    <source>
        <dbReference type="PROSITE" id="PS50097"/>
    </source>
</evidence>
<dbReference type="PANTHER" id="PTHR24410">
    <property type="entry name" value="HL07962P-RELATED"/>
    <property type="match status" value="1"/>
</dbReference>
<feature type="domain" description="BTB" evidence="1">
    <location>
        <begin position="134"/>
        <end position="201"/>
    </location>
</feature>
<dbReference type="AlphaFoldDB" id="A0A7E4WBS3"/>
<organism evidence="2 3">
    <name type="scientific">Panagrellus redivivus</name>
    <name type="common">Microworm</name>
    <dbReference type="NCBI Taxonomy" id="6233"/>
    <lineage>
        <taxon>Eukaryota</taxon>
        <taxon>Metazoa</taxon>
        <taxon>Ecdysozoa</taxon>
        <taxon>Nematoda</taxon>
        <taxon>Chromadorea</taxon>
        <taxon>Rhabditida</taxon>
        <taxon>Tylenchina</taxon>
        <taxon>Panagrolaimomorpha</taxon>
        <taxon>Panagrolaimoidea</taxon>
        <taxon>Panagrolaimidae</taxon>
        <taxon>Panagrellus</taxon>
    </lineage>
</organism>
<dbReference type="WBParaSite" id="Pan_g9372.t1">
    <property type="protein sequence ID" value="Pan_g9372.t1"/>
    <property type="gene ID" value="Pan_g9372"/>
</dbReference>
<dbReference type="Proteomes" id="UP000492821">
    <property type="component" value="Unassembled WGS sequence"/>
</dbReference>
<protein>
    <submittedName>
        <fullName evidence="3">BTB domain-containing protein</fullName>
    </submittedName>
</protein>
<evidence type="ECO:0000313" key="3">
    <source>
        <dbReference type="WBParaSite" id="Pan_g9372.t1"/>
    </source>
</evidence>
<keyword evidence="2" id="KW-1185">Reference proteome</keyword>
<dbReference type="Pfam" id="PF00651">
    <property type="entry name" value="BTB"/>
    <property type="match status" value="1"/>
</dbReference>